<reference evidence="2" key="1">
    <citation type="submission" date="2019-03" db="EMBL/GenBank/DDBJ databases">
        <title>Single cell metagenomics reveals metabolic interactions within the superorganism composed of flagellate Streblomastix strix and complex community of Bacteroidetes bacteria on its surface.</title>
        <authorList>
            <person name="Treitli S.C."/>
            <person name="Kolisko M."/>
            <person name="Husnik F."/>
            <person name="Keeling P."/>
            <person name="Hampl V."/>
        </authorList>
    </citation>
    <scope>NUCLEOTIDE SEQUENCE</scope>
    <source>
        <strain evidence="2">STM</strain>
    </source>
</reference>
<organism evidence="2">
    <name type="scientific">termite gut metagenome</name>
    <dbReference type="NCBI Taxonomy" id="433724"/>
    <lineage>
        <taxon>unclassified sequences</taxon>
        <taxon>metagenomes</taxon>
        <taxon>organismal metagenomes</taxon>
    </lineage>
</organism>
<evidence type="ECO:0000313" key="2">
    <source>
        <dbReference type="EMBL" id="KAA6323629.1"/>
    </source>
</evidence>
<comment type="caution">
    <text evidence="2">The sequence shown here is derived from an EMBL/GenBank/DDBJ whole genome shotgun (WGS) entry which is preliminary data.</text>
</comment>
<dbReference type="SUPFAM" id="SSF56935">
    <property type="entry name" value="Porins"/>
    <property type="match status" value="1"/>
</dbReference>
<sequence>MEEGKPLSSIYGYVFDGIIQQGETYNAQPNSVPGDPKFKDLNGDKIIDENDREVLGHGTPSVILGLSNTFTCKNFDFSFFLESSLGGKMLNLTRIYLEDNNRLKDSEERWTPGGRRMTDEKGDSHTTSGNASHSVPRKGYQRSSEIQYGSYINPRFVENSDYLKLRNIELGYTLPLKKEGRTINYIKAVRIFIGAQNLFTITSYKGFDPDISTNGGSAIAQGLDLNSYPTYRTFNFGAKVTF</sequence>
<protein>
    <submittedName>
        <fullName evidence="2">TonB-dependent receptor SusC</fullName>
    </submittedName>
</protein>
<feature type="region of interest" description="Disordered" evidence="1">
    <location>
        <begin position="106"/>
        <end position="142"/>
    </location>
</feature>
<feature type="compositionally biased region" description="Basic and acidic residues" evidence="1">
    <location>
        <begin position="106"/>
        <end position="124"/>
    </location>
</feature>
<accession>A0A5J4QR73</accession>
<proteinExistence type="predicted"/>
<keyword evidence="2" id="KW-0675">Receptor</keyword>
<evidence type="ECO:0000256" key="1">
    <source>
        <dbReference type="SAM" id="MobiDB-lite"/>
    </source>
</evidence>
<name>A0A5J4QR73_9ZZZZ</name>
<dbReference type="AlphaFoldDB" id="A0A5J4QR73"/>
<dbReference type="EMBL" id="SNRY01002762">
    <property type="protein sequence ID" value="KAA6323629.1"/>
    <property type="molecule type" value="Genomic_DNA"/>
</dbReference>
<gene>
    <name evidence="2" type="ORF">EZS27_026952</name>
</gene>